<sequence length="311" mass="33887">MRKRLLAAAVLTMVTLSGGTVFANPVELSGNVVIENRQEKMSNVDRDGTKYVFRLNAKTMVNENVTVFARFGAESLTNESVGKDFVRTGKSTGAIDQFGLIYKNGGFAYKLGRQDLFLGSGILFDNTANIGRNYFLDGLTISGKSGETSLFAAALQEDNTGSNDNKIYALRAGFSPAKNVTLGATFAKYDYADSTGDVNFGAIDGSYTKGKASFYADYAKSDAAAKNTAYSVGVAYNFDGVNSVSLYNYKVEANASINGWTTWWGNEKGYWYTFNHKIDPNTTVGLAMRDGNQIDNGNDKKSFRTTVTYKF</sequence>
<evidence type="ECO:0000256" key="1">
    <source>
        <dbReference type="SAM" id="SignalP"/>
    </source>
</evidence>
<evidence type="ECO:0000313" key="2">
    <source>
        <dbReference type="EMBL" id="SEP44718.1"/>
    </source>
</evidence>
<dbReference type="Proteomes" id="UP000198847">
    <property type="component" value="Unassembled WGS sequence"/>
</dbReference>
<accession>A0A1H8XZJ9</accession>
<evidence type="ECO:0000313" key="3">
    <source>
        <dbReference type="Proteomes" id="UP000198847"/>
    </source>
</evidence>
<feature type="signal peptide" evidence="1">
    <location>
        <begin position="1"/>
        <end position="23"/>
    </location>
</feature>
<proteinExistence type="predicted"/>
<evidence type="ECO:0008006" key="4">
    <source>
        <dbReference type="Google" id="ProtNLM"/>
    </source>
</evidence>
<organism evidence="2 3">
    <name type="scientific">Propionispora vibrioides</name>
    <dbReference type="NCBI Taxonomy" id="112903"/>
    <lineage>
        <taxon>Bacteria</taxon>
        <taxon>Bacillati</taxon>
        <taxon>Bacillota</taxon>
        <taxon>Negativicutes</taxon>
        <taxon>Selenomonadales</taxon>
        <taxon>Sporomusaceae</taxon>
        <taxon>Propionispora</taxon>
    </lineage>
</organism>
<gene>
    <name evidence="2" type="ORF">SAMN04490178_1332</name>
</gene>
<keyword evidence="1" id="KW-0732">Signal</keyword>
<dbReference type="OrthoDB" id="1676128at2"/>
<dbReference type="RefSeq" id="WP_091751442.1">
    <property type="nucleotide sequence ID" value="NZ_FODY01000033.1"/>
</dbReference>
<protein>
    <recommendedName>
        <fullName evidence="4">Porin</fullName>
    </recommendedName>
</protein>
<feature type="chain" id="PRO_5011508867" description="Porin" evidence="1">
    <location>
        <begin position="24"/>
        <end position="311"/>
    </location>
</feature>
<keyword evidence="3" id="KW-1185">Reference proteome</keyword>
<name>A0A1H8XZJ9_9FIRM</name>
<dbReference type="EMBL" id="FODY01000033">
    <property type="protein sequence ID" value="SEP44718.1"/>
    <property type="molecule type" value="Genomic_DNA"/>
</dbReference>
<dbReference type="SUPFAM" id="SSF56935">
    <property type="entry name" value="Porins"/>
    <property type="match status" value="1"/>
</dbReference>
<dbReference type="AlphaFoldDB" id="A0A1H8XZJ9"/>
<reference evidence="2 3" key="1">
    <citation type="submission" date="2016-10" db="EMBL/GenBank/DDBJ databases">
        <authorList>
            <person name="de Groot N.N."/>
        </authorList>
    </citation>
    <scope>NUCLEOTIDE SEQUENCE [LARGE SCALE GENOMIC DNA]</scope>
    <source>
        <strain evidence="2 3">DSM 13305</strain>
    </source>
</reference>